<protein>
    <submittedName>
        <fullName evidence="1">Uncharacterized protein</fullName>
    </submittedName>
</protein>
<evidence type="ECO:0000313" key="1">
    <source>
        <dbReference type="EMBL" id="KAK9168960.1"/>
    </source>
</evidence>
<accession>A0AAP0LG00</accession>
<name>A0AAP0LG00_9MAGN</name>
<comment type="caution">
    <text evidence="1">The sequence shown here is derived from an EMBL/GenBank/DDBJ whole genome shotgun (WGS) entry which is preliminary data.</text>
</comment>
<dbReference type="AlphaFoldDB" id="A0AAP0LG00"/>
<dbReference type="Proteomes" id="UP001420932">
    <property type="component" value="Unassembled WGS sequence"/>
</dbReference>
<gene>
    <name evidence="1" type="ORF">Syun_001100</name>
</gene>
<keyword evidence="2" id="KW-1185">Reference proteome</keyword>
<evidence type="ECO:0000313" key="2">
    <source>
        <dbReference type="Proteomes" id="UP001420932"/>
    </source>
</evidence>
<sequence length="83" mass="9662">MVLLYLPLHRNPWGRKDHTLNQKGEEETAICLWSLQTFACLFYCSDAVSSYACERSFSCFRLKSKFPLFLLLLQVYGNFSCLV</sequence>
<organism evidence="1 2">
    <name type="scientific">Stephania yunnanensis</name>
    <dbReference type="NCBI Taxonomy" id="152371"/>
    <lineage>
        <taxon>Eukaryota</taxon>
        <taxon>Viridiplantae</taxon>
        <taxon>Streptophyta</taxon>
        <taxon>Embryophyta</taxon>
        <taxon>Tracheophyta</taxon>
        <taxon>Spermatophyta</taxon>
        <taxon>Magnoliopsida</taxon>
        <taxon>Ranunculales</taxon>
        <taxon>Menispermaceae</taxon>
        <taxon>Menispermoideae</taxon>
        <taxon>Cissampelideae</taxon>
        <taxon>Stephania</taxon>
    </lineage>
</organism>
<dbReference type="EMBL" id="JBBNAF010000001">
    <property type="protein sequence ID" value="KAK9168960.1"/>
    <property type="molecule type" value="Genomic_DNA"/>
</dbReference>
<reference evidence="1 2" key="1">
    <citation type="submission" date="2024-01" db="EMBL/GenBank/DDBJ databases">
        <title>Genome assemblies of Stephania.</title>
        <authorList>
            <person name="Yang L."/>
        </authorList>
    </citation>
    <scope>NUCLEOTIDE SEQUENCE [LARGE SCALE GENOMIC DNA]</scope>
    <source>
        <strain evidence="1">YNDBR</strain>
        <tissue evidence="1">Leaf</tissue>
    </source>
</reference>
<proteinExistence type="predicted"/>